<evidence type="ECO:0000313" key="5">
    <source>
        <dbReference type="EMBL" id="QNO45766.1"/>
    </source>
</evidence>
<dbReference type="EMBL" id="MT631149">
    <property type="protein sequence ID" value="QNO45766.1"/>
    <property type="molecule type" value="Genomic_DNA"/>
</dbReference>
<dbReference type="AlphaFoldDB" id="A0A7G9Y2A7"/>
<dbReference type="InterPro" id="IPR003959">
    <property type="entry name" value="ATPase_AAA_core"/>
</dbReference>
<dbReference type="PANTHER" id="PTHR43581">
    <property type="entry name" value="ATP/GTP PHOSPHATASE"/>
    <property type="match status" value="1"/>
</dbReference>
<feature type="domain" description="OLD protein-like TOPRIM" evidence="2">
    <location>
        <begin position="390"/>
        <end position="460"/>
    </location>
</feature>
<dbReference type="InterPro" id="IPR051396">
    <property type="entry name" value="Bact_Antivir_Def_Nuclease"/>
</dbReference>
<accession>A0A7G9Y2A7</accession>
<dbReference type="PANTHER" id="PTHR43581:SF4">
    <property type="entry name" value="ATP_GTP PHOSPHATASE"/>
    <property type="match status" value="1"/>
</dbReference>
<dbReference type="EMBL" id="MT630798">
    <property type="protein sequence ID" value="QNO43191.1"/>
    <property type="molecule type" value="Genomic_DNA"/>
</dbReference>
<dbReference type="GO" id="GO:0005524">
    <property type="term" value="F:ATP binding"/>
    <property type="evidence" value="ECO:0007669"/>
    <property type="project" value="InterPro"/>
</dbReference>
<dbReference type="Pfam" id="PF20469">
    <property type="entry name" value="OLD-like_TOPRIM"/>
    <property type="match status" value="1"/>
</dbReference>
<dbReference type="CDD" id="cd01026">
    <property type="entry name" value="TOPRIM_OLD"/>
    <property type="match status" value="1"/>
</dbReference>
<dbReference type="InterPro" id="IPR034139">
    <property type="entry name" value="TOPRIM_OLD"/>
</dbReference>
<dbReference type="Pfam" id="PF13304">
    <property type="entry name" value="AAA_21"/>
    <property type="match status" value="1"/>
</dbReference>
<protein>
    <submittedName>
        <fullName evidence="3">DNA replication and repair protein RecF</fullName>
    </submittedName>
</protein>
<proteinExistence type="predicted"/>
<evidence type="ECO:0000313" key="4">
    <source>
        <dbReference type="EMBL" id="QNO43191.1"/>
    </source>
</evidence>
<evidence type="ECO:0000313" key="3">
    <source>
        <dbReference type="EMBL" id="QNO42141.1"/>
    </source>
</evidence>
<dbReference type="SUPFAM" id="SSF52540">
    <property type="entry name" value="P-loop containing nucleoside triphosphate hydrolases"/>
    <property type="match status" value="1"/>
</dbReference>
<dbReference type="Gene3D" id="3.40.50.300">
    <property type="entry name" value="P-loop containing nucleotide triphosphate hydrolases"/>
    <property type="match status" value="1"/>
</dbReference>
<name>A0A7G9Y2A7_9EURY</name>
<reference evidence="3" key="1">
    <citation type="submission" date="2020-06" db="EMBL/GenBank/DDBJ databases">
        <title>Unique genomic features of the anaerobic methanotrophic archaea.</title>
        <authorList>
            <person name="Chadwick G.L."/>
            <person name="Skennerton C.T."/>
            <person name="Laso-Perez R."/>
            <person name="Leu A.O."/>
            <person name="Speth D.R."/>
            <person name="Yu H."/>
            <person name="Morgan-Lang C."/>
            <person name="Hatzenpichler R."/>
            <person name="Goudeau D."/>
            <person name="Malmstrom R."/>
            <person name="Brazelton W.J."/>
            <person name="Woyke T."/>
            <person name="Hallam S.J."/>
            <person name="Tyson G.W."/>
            <person name="Wegener G."/>
            <person name="Boetius A."/>
            <person name="Orphan V."/>
        </authorList>
    </citation>
    <scope>NUCLEOTIDE SEQUENCE</scope>
</reference>
<evidence type="ECO:0000259" key="1">
    <source>
        <dbReference type="Pfam" id="PF13304"/>
    </source>
</evidence>
<sequence length="638" mass="72698">MFLSELKIWNFRKFGIGENGNSGLHLKFNPGLNLLVGENDSGKTTIIDAIKMVLFTQSYDYYRFEDEDFFIKNGASEDDRTKDLKIECVFRDFTYKEAAHFLEWLSFEEGPDGKPKYYLKVFVKARRENGRIYRDVRAGSDEQGTALDGKARDLLRTVYLRPLRDAEFELNPRKKSRLSQILYRHKDFADKEGHPLKRAVDDANEQIQSFFEGADVDNPEKGGTEIVCKINNYLSHFSSVKNPLESSVSIADTNLRTILEQLGLSLSNNGVGLGSNNLLFIAAEFLLLKRDDYTGLKLTLIEEIEAHLHPQAQLRLIEYLQAESGTHESDKVQLILTTHSPNLASKVNLENLIVCKDGSVFNMGYGQTKLEKGDYLFLERFLDVTKANLFFADGVILVEGDAENLLIPTIAEIIGRPLAKHGVSIVNVGSTAFLRYSRIFQRENLDEFMGMPVAIITDCDIKPNRYYEDNGKDVPDSEYLEQIKRAIVKKQDAYTGRPVKTFVSPYWTLEYVIALSDFKKEFYRAVLQAGKIKNSNQIGLTEAKEDEINKDVETKFKEWRDGKFSDEKIAFEIYNNFIIGKEISKAIIAQCFAKILSEYFDREDIAKKLLGDDKFGYIIDAINYATSENVNKAENADD</sequence>
<dbReference type="GO" id="GO:0016887">
    <property type="term" value="F:ATP hydrolysis activity"/>
    <property type="evidence" value="ECO:0007669"/>
    <property type="project" value="InterPro"/>
</dbReference>
<evidence type="ECO:0000259" key="2">
    <source>
        <dbReference type="Pfam" id="PF20469"/>
    </source>
</evidence>
<organism evidence="3">
    <name type="scientific">Candidatus Methanogaster sp. ANME-2c ERB4</name>
    <dbReference type="NCBI Taxonomy" id="2759911"/>
    <lineage>
        <taxon>Archaea</taxon>
        <taxon>Methanobacteriati</taxon>
        <taxon>Methanobacteriota</taxon>
        <taxon>Stenosarchaea group</taxon>
        <taxon>Methanomicrobia</taxon>
        <taxon>Methanosarcinales</taxon>
        <taxon>ANME-2 cluster</taxon>
        <taxon>Candidatus Methanogasteraceae</taxon>
        <taxon>Candidatus Methanogaster</taxon>
    </lineage>
</organism>
<dbReference type="InterPro" id="IPR027417">
    <property type="entry name" value="P-loop_NTPase"/>
</dbReference>
<feature type="domain" description="ATPase AAA-type core" evidence="1">
    <location>
        <begin position="32"/>
        <end position="344"/>
    </location>
</feature>
<dbReference type="EMBL" id="MT630714">
    <property type="protein sequence ID" value="QNO42141.1"/>
    <property type="molecule type" value="Genomic_DNA"/>
</dbReference>
<gene>
    <name evidence="3" type="primary">recF</name>
    <name evidence="3" type="ORF">CAOPPJJI_00007</name>
    <name evidence="5" type="ORF">FHBEAHMJ_00017</name>
    <name evidence="4" type="ORF">LCCJCFLF_00002</name>
</gene>